<keyword evidence="1" id="KW-0547">Nucleotide-binding</keyword>
<dbReference type="PANTHER" id="PTHR43384:SF6">
    <property type="entry name" value="SEPTUM SITE-DETERMINING PROTEIN MIND HOMOLOG, CHLOROPLASTIC"/>
    <property type="match status" value="1"/>
</dbReference>
<dbReference type="EMBL" id="BMZO01000003">
    <property type="protein sequence ID" value="GHC67155.1"/>
    <property type="molecule type" value="Genomic_DNA"/>
</dbReference>
<evidence type="ECO:0000256" key="2">
    <source>
        <dbReference type="ARBA" id="ARBA00022840"/>
    </source>
</evidence>
<reference evidence="3" key="1">
    <citation type="journal article" date="2014" name="Int. J. Syst. Evol. Microbiol.">
        <title>Complete genome sequence of Corynebacterium casei LMG S-19264T (=DSM 44701T), isolated from a smear-ripened cheese.</title>
        <authorList>
            <consortium name="US DOE Joint Genome Institute (JGI-PGF)"/>
            <person name="Walter F."/>
            <person name="Albersmeier A."/>
            <person name="Kalinowski J."/>
            <person name="Ruckert C."/>
        </authorList>
    </citation>
    <scope>NUCLEOTIDE SEQUENCE</scope>
    <source>
        <strain evidence="3">KCTC 42097</strain>
    </source>
</reference>
<keyword evidence="4" id="KW-1185">Reference proteome</keyword>
<dbReference type="AlphaFoldDB" id="A0A8J3GHM6"/>
<dbReference type="Gene3D" id="3.40.50.2300">
    <property type="match status" value="1"/>
</dbReference>
<comment type="caution">
    <text evidence="3">The sequence shown here is derived from an EMBL/GenBank/DDBJ whole genome shotgun (WGS) entry which is preliminary data.</text>
</comment>
<evidence type="ECO:0000313" key="3">
    <source>
        <dbReference type="EMBL" id="GHC67155.1"/>
    </source>
</evidence>
<dbReference type="GO" id="GO:0005829">
    <property type="term" value="C:cytosol"/>
    <property type="evidence" value="ECO:0007669"/>
    <property type="project" value="TreeGrafter"/>
</dbReference>
<dbReference type="GO" id="GO:0051782">
    <property type="term" value="P:negative regulation of cell division"/>
    <property type="evidence" value="ECO:0007669"/>
    <property type="project" value="TreeGrafter"/>
</dbReference>
<dbReference type="GO" id="GO:0005524">
    <property type="term" value="F:ATP binding"/>
    <property type="evidence" value="ECO:0007669"/>
    <property type="project" value="UniProtKB-KW"/>
</dbReference>
<protein>
    <submittedName>
        <fullName evidence="3">Transcriptional regulator</fullName>
    </submittedName>
</protein>
<dbReference type="Gene3D" id="3.40.50.300">
    <property type="entry name" value="P-loop containing nucleotide triphosphate hydrolases"/>
    <property type="match status" value="1"/>
</dbReference>
<evidence type="ECO:0000313" key="4">
    <source>
        <dbReference type="Proteomes" id="UP000641137"/>
    </source>
</evidence>
<name>A0A8J3GHM6_9HYPH</name>
<gene>
    <name evidence="3" type="ORF">GCM10010136_10950</name>
</gene>
<dbReference type="Proteomes" id="UP000641137">
    <property type="component" value="Unassembled WGS sequence"/>
</dbReference>
<proteinExistence type="predicted"/>
<dbReference type="InterPro" id="IPR027417">
    <property type="entry name" value="P-loop_NTPase"/>
</dbReference>
<dbReference type="GO" id="GO:0016887">
    <property type="term" value="F:ATP hydrolysis activity"/>
    <property type="evidence" value="ECO:0007669"/>
    <property type="project" value="TreeGrafter"/>
</dbReference>
<reference evidence="3" key="2">
    <citation type="submission" date="2020-09" db="EMBL/GenBank/DDBJ databases">
        <authorList>
            <person name="Sun Q."/>
            <person name="Kim S."/>
        </authorList>
    </citation>
    <scope>NUCLEOTIDE SEQUENCE</scope>
    <source>
        <strain evidence="3">KCTC 42097</strain>
    </source>
</reference>
<accession>A0A8J3GHM6</accession>
<organism evidence="3 4">
    <name type="scientific">Limoniibacter endophyticus</name>
    <dbReference type="NCBI Taxonomy" id="1565040"/>
    <lineage>
        <taxon>Bacteria</taxon>
        <taxon>Pseudomonadati</taxon>
        <taxon>Pseudomonadota</taxon>
        <taxon>Alphaproteobacteria</taxon>
        <taxon>Hyphomicrobiales</taxon>
        <taxon>Bartonellaceae</taxon>
        <taxon>Limoniibacter</taxon>
    </lineage>
</organism>
<dbReference type="PANTHER" id="PTHR43384">
    <property type="entry name" value="SEPTUM SITE-DETERMINING PROTEIN MIND HOMOLOG, CHLOROPLASTIC-RELATED"/>
    <property type="match status" value="1"/>
</dbReference>
<dbReference type="GO" id="GO:0009898">
    <property type="term" value="C:cytoplasmic side of plasma membrane"/>
    <property type="evidence" value="ECO:0007669"/>
    <property type="project" value="TreeGrafter"/>
</dbReference>
<sequence>MAKAHLKMNMGGIAAAIEFYRDAPTPNLIIIESRMSAQELMAALGDLAEHCDANTKVAIIGHFNDVWLYRELMRSGVSEYTVAPLSLADVLRMISELFMDPDKGPIGKSFAFVGVKGGVGASSIAHNLAWTLSQNFELETVLADMDLAFGTANINFDQDPPQGISEAVFSPDRLDEMFIDRLLAKCGDHLSLLAAPSTLDRAYDFSADAFVQVIEVMQRTAPHVVLDIPHVWTAWAKATLIQADAVVIVATPDLACLRNAKNLVDMLRRNRPNDSTPYLILNQVGMPKRPEISAADFSHALDIQPSAQIPFDPALFGTATNNGRMIGELQPKHPISQSFNEIANMLTGRVAATTKKNSSKLGGLAGLIDRLKRK</sequence>
<dbReference type="InterPro" id="IPR050625">
    <property type="entry name" value="ParA/MinD_ATPase"/>
</dbReference>
<keyword evidence="2" id="KW-0067">ATP-binding</keyword>
<evidence type="ECO:0000256" key="1">
    <source>
        <dbReference type="ARBA" id="ARBA00022741"/>
    </source>
</evidence>
<dbReference type="SUPFAM" id="SSF52540">
    <property type="entry name" value="P-loop containing nucleoside triphosphate hydrolases"/>
    <property type="match status" value="1"/>
</dbReference>